<sequence length="242" mass="24761">MTEPVSGTVLLPRGGAWGDRASSAVQARGGTPWVVPLLHTTPVDSPEVEAARSALAAGEMDWLVVTSAATVDLVRDWRIRAKVAAVGPATASTLREAGIAVDLVPEHTYSATGLLQVWPDRPGERVLLLRSDLARATLADGLAGRGCEVRDVVGYRTTAAPVSEGDVSAVQSGRADAVLVTSGSVARALAALNPPASTVVVSIGPVTTGEAREVGLTVTAEAGERTLAAMLDALAAAQEEKS</sequence>
<dbReference type="EMBL" id="CP063169">
    <property type="protein sequence ID" value="QOR69539.1"/>
    <property type="molecule type" value="Genomic_DNA"/>
</dbReference>
<evidence type="ECO:0000313" key="12">
    <source>
        <dbReference type="Proteomes" id="UP000593758"/>
    </source>
</evidence>
<dbReference type="EC" id="4.2.1.75" evidence="3 9"/>
<dbReference type="Pfam" id="PF02602">
    <property type="entry name" value="HEM4"/>
    <property type="match status" value="1"/>
</dbReference>
<dbReference type="RefSeq" id="WP_193495987.1">
    <property type="nucleotide sequence ID" value="NZ_CP063169.1"/>
</dbReference>
<evidence type="ECO:0000256" key="9">
    <source>
        <dbReference type="RuleBase" id="RU366031"/>
    </source>
</evidence>
<dbReference type="InterPro" id="IPR036108">
    <property type="entry name" value="4pyrrol_syn_uPrphyn_synt_sf"/>
</dbReference>
<organism evidence="11 12">
    <name type="scientific">Ruania alkalisoli</name>
    <dbReference type="NCBI Taxonomy" id="2779775"/>
    <lineage>
        <taxon>Bacteria</taxon>
        <taxon>Bacillati</taxon>
        <taxon>Actinomycetota</taxon>
        <taxon>Actinomycetes</taxon>
        <taxon>Micrococcales</taxon>
        <taxon>Ruaniaceae</taxon>
        <taxon>Ruania</taxon>
    </lineage>
</organism>
<evidence type="ECO:0000256" key="8">
    <source>
        <dbReference type="ARBA" id="ARBA00048617"/>
    </source>
</evidence>
<dbReference type="AlphaFoldDB" id="A0A7M1SPR1"/>
<dbReference type="GO" id="GO:0006782">
    <property type="term" value="P:protoporphyrinogen IX biosynthetic process"/>
    <property type="evidence" value="ECO:0007669"/>
    <property type="project" value="UniProtKB-UniRule"/>
</dbReference>
<keyword evidence="12" id="KW-1185">Reference proteome</keyword>
<comment type="pathway">
    <text evidence="1 9">Porphyrin-containing compound metabolism; protoporphyrin-IX biosynthesis; coproporphyrinogen-III from 5-aminolevulinate: step 3/4.</text>
</comment>
<protein>
    <recommendedName>
        <fullName evidence="7 9">Uroporphyrinogen-III synthase</fullName>
        <ecNumber evidence="3 9">4.2.1.75</ecNumber>
    </recommendedName>
</protein>
<name>A0A7M1SPR1_9MICO</name>
<evidence type="ECO:0000256" key="6">
    <source>
        <dbReference type="ARBA" id="ARBA00037589"/>
    </source>
</evidence>
<dbReference type="InterPro" id="IPR003754">
    <property type="entry name" value="4pyrrol_synth_uPrphyn_synth"/>
</dbReference>
<dbReference type="GO" id="GO:0006780">
    <property type="term" value="P:uroporphyrinogen III biosynthetic process"/>
    <property type="evidence" value="ECO:0007669"/>
    <property type="project" value="UniProtKB-UniRule"/>
</dbReference>
<dbReference type="Gene3D" id="3.40.50.10090">
    <property type="match status" value="2"/>
</dbReference>
<dbReference type="KEGG" id="halt:IM660_12715"/>
<dbReference type="PANTHER" id="PTHR38042:SF1">
    <property type="entry name" value="UROPORPHYRINOGEN-III SYNTHASE, CHLOROPLASTIC"/>
    <property type="match status" value="1"/>
</dbReference>
<dbReference type="InterPro" id="IPR039793">
    <property type="entry name" value="UROS/Hem4"/>
</dbReference>
<gene>
    <name evidence="11" type="ORF">IM660_12715</name>
</gene>
<keyword evidence="4 9" id="KW-0456">Lyase</keyword>
<keyword evidence="5 9" id="KW-0627">Porphyrin biosynthesis</keyword>
<dbReference type="CDD" id="cd06578">
    <property type="entry name" value="HemD"/>
    <property type="match status" value="1"/>
</dbReference>
<evidence type="ECO:0000256" key="1">
    <source>
        <dbReference type="ARBA" id="ARBA00004772"/>
    </source>
</evidence>
<evidence type="ECO:0000256" key="3">
    <source>
        <dbReference type="ARBA" id="ARBA00013109"/>
    </source>
</evidence>
<comment type="catalytic activity">
    <reaction evidence="8 9">
        <text>hydroxymethylbilane = uroporphyrinogen III + H2O</text>
        <dbReference type="Rhea" id="RHEA:18965"/>
        <dbReference type="ChEBI" id="CHEBI:15377"/>
        <dbReference type="ChEBI" id="CHEBI:57308"/>
        <dbReference type="ChEBI" id="CHEBI:57845"/>
        <dbReference type="EC" id="4.2.1.75"/>
    </reaction>
</comment>
<evidence type="ECO:0000313" key="11">
    <source>
        <dbReference type="EMBL" id="QOR69539.1"/>
    </source>
</evidence>
<proteinExistence type="inferred from homology"/>
<accession>A0A7M1SPR1</accession>
<evidence type="ECO:0000256" key="5">
    <source>
        <dbReference type="ARBA" id="ARBA00023244"/>
    </source>
</evidence>
<dbReference type="SUPFAM" id="SSF69618">
    <property type="entry name" value="HemD-like"/>
    <property type="match status" value="1"/>
</dbReference>
<dbReference type="Proteomes" id="UP000593758">
    <property type="component" value="Chromosome"/>
</dbReference>
<evidence type="ECO:0000256" key="2">
    <source>
        <dbReference type="ARBA" id="ARBA00008133"/>
    </source>
</evidence>
<dbReference type="GO" id="GO:0004852">
    <property type="term" value="F:uroporphyrinogen-III synthase activity"/>
    <property type="evidence" value="ECO:0007669"/>
    <property type="project" value="UniProtKB-UniRule"/>
</dbReference>
<evidence type="ECO:0000256" key="4">
    <source>
        <dbReference type="ARBA" id="ARBA00023239"/>
    </source>
</evidence>
<dbReference type="UniPathway" id="UPA00251">
    <property type="reaction ID" value="UER00320"/>
</dbReference>
<evidence type="ECO:0000259" key="10">
    <source>
        <dbReference type="Pfam" id="PF02602"/>
    </source>
</evidence>
<evidence type="ECO:0000256" key="7">
    <source>
        <dbReference type="ARBA" id="ARBA00040167"/>
    </source>
</evidence>
<feature type="domain" description="Tetrapyrrole biosynthesis uroporphyrinogen III synthase" evidence="10">
    <location>
        <begin position="21"/>
        <end position="231"/>
    </location>
</feature>
<reference evidence="11 12" key="1">
    <citation type="submission" date="2020-10" db="EMBL/GenBank/DDBJ databases">
        <title>Haloactinobacterium sp. RN3S43, a bacterium isolated from saline soil.</title>
        <authorList>
            <person name="Sun J.-Q."/>
        </authorList>
    </citation>
    <scope>NUCLEOTIDE SEQUENCE [LARGE SCALE GENOMIC DNA]</scope>
    <source>
        <strain evidence="11 12">RN3S43</strain>
    </source>
</reference>
<dbReference type="PANTHER" id="PTHR38042">
    <property type="entry name" value="UROPORPHYRINOGEN-III SYNTHASE, CHLOROPLASTIC"/>
    <property type="match status" value="1"/>
</dbReference>
<comment type="similarity">
    <text evidence="2 9">Belongs to the uroporphyrinogen-III synthase family.</text>
</comment>
<comment type="function">
    <text evidence="6 9">Catalyzes cyclization of the linear tetrapyrrole, hydroxymethylbilane, to the macrocyclic uroporphyrinogen III.</text>
</comment>